<accession>A0A1L8CK19</accession>
<dbReference type="EMBL" id="BDFD01000001">
    <property type="protein sequence ID" value="GAV19225.1"/>
    <property type="molecule type" value="Genomic_DNA"/>
</dbReference>
<sequence>MMNRKPLLITLAAIVIVIAALVKIGAFESLIATNSLQLTQERAEAGDAKAQLELGKRYFHGNGVDQDRYEALNWALKSAQQSYAPAMRLVGTMYREGQGSAKQPRAAVRWLEKAYEASDDMAAFHLGEMYELGDGVAQDVTLGFSWYKKGTDRKEAWAQYGMANLYRYGTGGFQVDMKQSAQWYLLSAEQGHMYAQNALGWLYKRGLGVDKDVQKAAMWYGRSAEQGYPMAKNNLAWLLSTAKDEDIRNGNAALKIVEGINRHALSAEERAAVLDTFAASYAEVGRFVDAVIAQEKVIGIYQKIEATKQAIAGCEERLAQYRQNKPWRE</sequence>
<dbReference type="SMART" id="SM00671">
    <property type="entry name" value="SEL1"/>
    <property type="match status" value="5"/>
</dbReference>
<gene>
    <name evidence="1" type="ORF">MMIC_P0154</name>
</gene>
<dbReference type="Gene3D" id="1.25.40.10">
    <property type="entry name" value="Tetratricopeptide repeat domain"/>
    <property type="match status" value="2"/>
</dbReference>
<organism evidence="1 2">
    <name type="scientific">Mariprofundus micogutta</name>
    <dbReference type="NCBI Taxonomy" id="1921010"/>
    <lineage>
        <taxon>Bacteria</taxon>
        <taxon>Pseudomonadati</taxon>
        <taxon>Pseudomonadota</taxon>
        <taxon>Candidatius Mariprofundia</taxon>
        <taxon>Mariprofundales</taxon>
        <taxon>Mariprofundaceae</taxon>
        <taxon>Mariprofundus</taxon>
    </lineage>
</organism>
<dbReference type="InterPro" id="IPR006597">
    <property type="entry name" value="Sel1-like"/>
</dbReference>
<keyword evidence="2" id="KW-1185">Reference proteome</keyword>
<dbReference type="Pfam" id="PF08238">
    <property type="entry name" value="Sel1"/>
    <property type="match status" value="5"/>
</dbReference>
<dbReference type="STRING" id="1921010.MMIC_P0154"/>
<evidence type="ECO:0000313" key="2">
    <source>
        <dbReference type="Proteomes" id="UP000231632"/>
    </source>
</evidence>
<dbReference type="SUPFAM" id="SSF81901">
    <property type="entry name" value="HCP-like"/>
    <property type="match status" value="1"/>
</dbReference>
<evidence type="ECO:0000313" key="1">
    <source>
        <dbReference type="EMBL" id="GAV19225.1"/>
    </source>
</evidence>
<reference evidence="1 2" key="1">
    <citation type="journal article" date="2017" name="Arch. Microbiol.">
        <title>Mariprofundus micogutta sp. nov., a novel iron-oxidizing zetaproteobacterium isolated from a deep-sea hydrothermal field at the Bayonnaise knoll of the Izu-Ogasawara arc, and a description of Mariprofundales ord. nov. and Zetaproteobacteria classis nov.</title>
        <authorList>
            <person name="Makita H."/>
            <person name="Tanaka E."/>
            <person name="Mitsunobu S."/>
            <person name="Miyazaki M."/>
            <person name="Nunoura T."/>
            <person name="Uematsu K."/>
            <person name="Takaki Y."/>
            <person name="Nishi S."/>
            <person name="Shimamura S."/>
            <person name="Takai K."/>
        </authorList>
    </citation>
    <scope>NUCLEOTIDE SEQUENCE [LARGE SCALE GENOMIC DNA]</scope>
    <source>
        <strain evidence="1 2">ET2</strain>
    </source>
</reference>
<dbReference type="PANTHER" id="PTHR11102">
    <property type="entry name" value="SEL-1-LIKE PROTEIN"/>
    <property type="match status" value="1"/>
</dbReference>
<name>A0A1L8CK19_9PROT</name>
<proteinExistence type="predicted"/>
<comment type="caution">
    <text evidence="1">The sequence shown here is derived from an EMBL/GenBank/DDBJ whole genome shotgun (WGS) entry which is preliminary data.</text>
</comment>
<dbReference type="InterPro" id="IPR050767">
    <property type="entry name" value="Sel1_AlgK"/>
</dbReference>
<dbReference type="PANTHER" id="PTHR11102:SF160">
    <property type="entry name" value="ERAD-ASSOCIATED E3 UBIQUITIN-PROTEIN LIGASE COMPONENT HRD3"/>
    <property type="match status" value="1"/>
</dbReference>
<evidence type="ECO:0008006" key="3">
    <source>
        <dbReference type="Google" id="ProtNLM"/>
    </source>
</evidence>
<dbReference type="Proteomes" id="UP000231632">
    <property type="component" value="Unassembled WGS sequence"/>
</dbReference>
<dbReference type="OrthoDB" id="6687494at2"/>
<protein>
    <recommendedName>
        <fullName evidence="3">Sel1 repeat family protein</fullName>
    </recommendedName>
</protein>
<dbReference type="InterPro" id="IPR011990">
    <property type="entry name" value="TPR-like_helical_dom_sf"/>
</dbReference>
<dbReference type="AlphaFoldDB" id="A0A1L8CK19"/>